<reference evidence="1 2" key="1">
    <citation type="submission" date="2019-03" db="EMBL/GenBank/DDBJ databases">
        <title>Genomics of glacier-inhabiting Cryobacterium strains.</title>
        <authorList>
            <person name="Liu Q."/>
            <person name="Xin Y.-H."/>
        </authorList>
    </citation>
    <scope>NUCLEOTIDE SEQUENCE [LARGE SCALE GENOMIC DNA]</scope>
    <source>
        <strain evidence="1 2">Hh15</strain>
    </source>
</reference>
<dbReference type="EMBL" id="SOFF01000031">
    <property type="protein sequence ID" value="TFB88654.1"/>
    <property type="molecule type" value="Genomic_DNA"/>
</dbReference>
<evidence type="ECO:0000313" key="1">
    <source>
        <dbReference type="EMBL" id="TFB88654.1"/>
    </source>
</evidence>
<organism evidence="1 2">
    <name type="scientific">Cryobacterium luteum</name>
    <dbReference type="NCBI Taxonomy" id="1424661"/>
    <lineage>
        <taxon>Bacteria</taxon>
        <taxon>Bacillati</taxon>
        <taxon>Actinomycetota</taxon>
        <taxon>Actinomycetes</taxon>
        <taxon>Micrococcales</taxon>
        <taxon>Microbacteriaceae</taxon>
        <taxon>Cryobacterium</taxon>
    </lineage>
</organism>
<dbReference type="Proteomes" id="UP000297654">
    <property type="component" value="Unassembled WGS sequence"/>
</dbReference>
<protein>
    <recommendedName>
        <fullName evidence="3">Transposase DDE domain-containing protein</fullName>
    </recommendedName>
</protein>
<comment type="caution">
    <text evidence="1">The sequence shown here is derived from an EMBL/GenBank/DDBJ whole genome shotgun (WGS) entry which is preliminary data.</text>
</comment>
<dbReference type="OrthoDB" id="3837969at2"/>
<proteinExistence type="predicted"/>
<keyword evidence="2" id="KW-1185">Reference proteome</keyword>
<name>A0A1H8AWE2_9MICO</name>
<dbReference type="AlphaFoldDB" id="A0A1H8AWE2"/>
<evidence type="ECO:0008006" key="3">
    <source>
        <dbReference type="Google" id="ProtNLM"/>
    </source>
</evidence>
<gene>
    <name evidence="1" type="ORF">E3O10_12855</name>
</gene>
<accession>A0A1H8AWE2</accession>
<dbReference type="RefSeq" id="WP_092106606.1">
    <property type="nucleotide sequence ID" value="NZ_FOCN01000001.1"/>
</dbReference>
<evidence type="ECO:0000313" key="2">
    <source>
        <dbReference type="Proteomes" id="UP000297654"/>
    </source>
</evidence>
<sequence length="191" mass="21427">MRQAKELRDQRIAEREKYRAKPKGKRRPDGSRQYLYPDPKNYDDLAFDHKTGELIEPIRKKTVVIPAGKDPAKDKALKYGQTYPHKSPVWKGFYALRNTVESQNAFIKDSATEDIASPMKRRARGNTFASLAVTLALVSANIRKILTFIQSELARVPLTSKNKSFASTYYSSAEITAATPPTDTVPSPPPS</sequence>